<protein>
    <submittedName>
        <fullName evidence="4">DNA starvation/stationary phase protection protein</fullName>
    </submittedName>
</protein>
<dbReference type="PRINTS" id="PR01346">
    <property type="entry name" value="HELNAPAPROT"/>
</dbReference>
<dbReference type="PROSITE" id="PS00818">
    <property type="entry name" value="DPS_1"/>
    <property type="match status" value="1"/>
</dbReference>
<evidence type="ECO:0000256" key="2">
    <source>
        <dbReference type="RuleBase" id="RU003875"/>
    </source>
</evidence>
<dbReference type="RefSeq" id="WP_150060577.1">
    <property type="nucleotide sequence ID" value="NZ_JACHII010000001.1"/>
</dbReference>
<dbReference type="PANTHER" id="PTHR42932:SF3">
    <property type="entry name" value="DNA PROTECTION DURING STARVATION PROTEIN"/>
    <property type="match status" value="1"/>
</dbReference>
<evidence type="ECO:0000313" key="4">
    <source>
        <dbReference type="EMBL" id="KAA5607444.1"/>
    </source>
</evidence>
<dbReference type="OrthoDB" id="9797687at2"/>
<dbReference type="CDD" id="cd01043">
    <property type="entry name" value="DPS"/>
    <property type="match status" value="1"/>
</dbReference>
<dbReference type="EMBL" id="VWPJ01000001">
    <property type="protein sequence ID" value="KAA5607444.1"/>
    <property type="molecule type" value="Genomic_DNA"/>
</dbReference>
<keyword evidence="5" id="KW-1185">Reference proteome</keyword>
<dbReference type="Pfam" id="PF00210">
    <property type="entry name" value="Ferritin"/>
    <property type="match status" value="1"/>
</dbReference>
<comment type="similarity">
    <text evidence="1 2">Belongs to the Dps family.</text>
</comment>
<dbReference type="PANTHER" id="PTHR42932">
    <property type="entry name" value="GENERAL STRESS PROTEIN 20U"/>
    <property type="match status" value="1"/>
</dbReference>
<evidence type="ECO:0000256" key="1">
    <source>
        <dbReference type="ARBA" id="ARBA00009497"/>
    </source>
</evidence>
<dbReference type="InterPro" id="IPR012347">
    <property type="entry name" value="Ferritin-like"/>
</dbReference>
<dbReference type="PIRSF" id="PIRSF005900">
    <property type="entry name" value="Dps"/>
    <property type="match status" value="1"/>
</dbReference>
<feature type="domain" description="Ferritin/DPS" evidence="3">
    <location>
        <begin position="25"/>
        <end position="162"/>
    </location>
</feature>
<dbReference type="GO" id="GO:0016722">
    <property type="term" value="F:oxidoreductase activity, acting on metal ions"/>
    <property type="evidence" value="ECO:0007669"/>
    <property type="project" value="InterPro"/>
</dbReference>
<dbReference type="InterPro" id="IPR008331">
    <property type="entry name" value="Ferritin_DPS_dom"/>
</dbReference>
<dbReference type="SUPFAM" id="SSF47240">
    <property type="entry name" value="Ferritin-like"/>
    <property type="match status" value="1"/>
</dbReference>
<evidence type="ECO:0000259" key="3">
    <source>
        <dbReference type="Pfam" id="PF00210"/>
    </source>
</evidence>
<accession>A0A5M6IGU2</accession>
<name>A0A5M6IGU2_9PROT</name>
<dbReference type="InterPro" id="IPR002177">
    <property type="entry name" value="DPS_DNA-bd"/>
</dbReference>
<comment type="caution">
    <text evidence="4">The sequence shown here is derived from an EMBL/GenBank/DDBJ whole genome shotgun (WGS) entry which is preliminary data.</text>
</comment>
<dbReference type="InterPro" id="IPR023188">
    <property type="entry name" value="DPS_DNA-bd_CS"/>
</dbReference>
<organism evidence="4 5">
    <name type="scientific">Roseospira marina</name>
    <dbReference type="NCBI Taxonomy" id="140057"/>
    <lineage>
        <taxon>Bacteria</taxon>
        <taxon>Pseudomonadati</taxon>
        <taxon>Pseudomonadota</taxon>
        <taxon>Alphaproteobacteria</taxon>
        <taxon>Rhodospirillales</taxon>
        <taxon>Rhodospirillaceae</taxon>
        <taxon>Roseospira</taxon>
    </lineage>
</organism>
<dbReference type="GO" id="GO:0008199">
    <property type="term" value="F:ferric iron binding"/>
    <property type="evidence" value="ECO:0007669"/>
    <property type="project" value="InterPro"/>
</dbReference>
<gene>
    <name evidence="4" type="ORF">F1188_01385</name>
</gene>
<reference evidence="4 5" key="1">
    <citation type="submission" date="2019-09" db="EMBL/GenBank/DDBJ databases">
        <title>Genome sequence of Roseospira marina, one of the more divergent members of the non-sulfur purple photosynthetic bacterial family, the Rhodospirillaceae.</title>
        <authorList>
            <person name="Meyer T."/>
            <person name="Kyndt J."/>
        </authorList>
    </citation>
    <scope>NUCLEOTIDE SEQUENCE [LARGE SCALE GENOMIC DNA]</scope>
    <source>
        <strain evidence="4 5">DSM 15113</strain>
    </source>
</reference>
<dbReference type="Proteomes" id="UP000324065">
    <property type="component" value="Unassembled WGS sequence"/>
</dbReference>
<sequence length="163" mass="17062">MTEQTRLAPIANGLEDNARANVAEGLATVLAGTYALALKTQNFHWNVTGPRFRGLHALFEEQYTDLQGASDEIAERIRSLAAVAPGGLARFAALSPVEDAPDVPPGADAMVAQLAADNDTLARTLRGLIGEAGDAGDEATADLLTGRLATHEKAAWMLRASLG</sequence>
<dbReference type="InterPro" id="IPR009078">
    <property type="entry name" value="Ferritin-like_SF"/>
</dbReference>
<proteinExistence type="inferred from homology"/>
<evidence type="ECO:0000313" key="5">
    <source>
        <dbReference type="Proteomes" id="UP000324065"/>
    </source>
</evidence>
<dbReference type="Gene3D" id="1.20.1260.10">
    <property type="match status" value="1"/>
</dbReference>
<dbReference type="AlphaFoldDB" id="A0A5M6IGU2"/>